<evidence type="ECO:0000313" key="2">
    <source>
        <dbReference type="Proteomes" id="UP000217790"/>
    </source>
</evidence>
<name>A0A2H3CJM0_ARMGA</name>
<organism evidence="1 2">
    <name type="scientific">Armillaria gallica</name>
    <name type="common">Bulbous honey fungus</name>
    <name type="synonym">Armillaria bulbosa</name>
    <dbReference type="NCBI Taxonomy" id="47427"/>
    <lineage>
        <taxon>Eukaryota</taxon>
        <taxon>Fungi</taxon>
        <taxon>Dikarya</taxon>
        <taxon>Basidiomycota</taxon>
        <taxon>Agaricomycotina</taxon>
        <taxon>Agaricomycetes</taxon>
        <taxon>Agaricomycetidae</taxon>
        <taxon>Agaricales</taxon>
        <taxon>Marasmiineae</taxon>
        <taxon>Physalacriaceae</taxon>
        <taxon>Armillaria</taxon>
    </lineage>
</organism>
<protein>
    <submittedName>
        <fullName evidence="1">Uncharacterized protein</fullName>
    </submittedName>
</protein>
<dbReference type="AlphaFoldDB" id="A0A2H3CJM0"/>
<accession>A0A2H3CJM0</accession>
<keyword evidence="2" id="KW-1185">Reference proteome</keyword>
<proteinExistence type="predicted"/>
<reference evidence="2" key="1">
    <citation type="journal article" date="2017" name="Nat. Ecol. Evol.">
        <title>Genome expansion and lineage-specific genetic innovations in the forest pathogenic fungi Armillaria.</title>
        <authorList>
            <person name="Sipos G."/>
            <person name="Prasanna A.N."/>
            <person name="Walter M.C."/>
            <person name="O'Connor E."/>
            <person name="Balint B."/>
            <person name="Krizsan K."/>
            <person name="Kiss B."/>
            <person name="Hess J."/>
            <person name="Varga T."/>
            <person name="Slot J."/>
            <person name="Riley R."/>
            <person name="Boka B."/>
            <person name="Rigling D."/>
            <person name="Barry K."/>
            <person name="Lee J."/>
            <person name="Mihaltcheva S."/>
            <person name="LaButti K."/>
            <person name="Lipzen A."/>
            <person name="Waldron R."/>
            <person name="Moloney N.M."/>
            <person name="Sperisen C."/>
            <person name="Kredics L."/>
            <person name="Vagvoelgyi C."/>
            <person name="Patrignani A."/>
            <person name="Fitzpatrick D."/>
            <person name="Nagy I."/>
            <person name="Doyle S."/>
            <person name="Anderson J.B."/>
            <person name="Grigoriev I.V."/>
            <person name="Gueldener U."/>
            <person name="Muensterkoetter M."/>
            <person name="Nagy L.G."/>
        </authorList>
    </citation>
    <scope>NUCLEOTIDE SEQUENCE [LARGE SCALE GENOMIC DNA]</scope>
    <source>
        <strain evidence="2">Ar21-2</strain>
    </source>
</reference>
<dbReference type="Proteomes" id="UP000217790">
    <property type="component" value="Unassembled WGS sequence"/>
</dbReference>
<dbReference type="EMBL" id="KZ293728">
    <property type="protein sequence ID" value="PBK81544.1"/>
    <property type="molecule type" value="Genomic_DNA"/>
</dbReference>
<gene>
    <name evidence="1" type="ORF">ARMGADRAFT_1039231</name>
</gene>
<dbReference type="InParanoid" id="A0A2H3CJM0"/>
<evidence type="ECO:0000313" key="1">
    <source>
        <dbReference type="EMBL" id="PBK81544.1"/>
    </source>
</evidence>
<sequence>MSSPPATARSQVRGQFLSQAKSYSLHLQGRKKIEYKLVIWQSVSRRGAIPSLCHTLMVLPAPIRPREDVQTPEDCARRAIQQGLEGIIQRYFDEAISKMAAVCEITSYIGKRIGVGNKVTGVCPLMLGVEGEQGPRDDLVLPLGDSPAPLVDDDLALIADVVVDDDIVDTSTDNTPYL</sequence>